<dbReference type="Gene3D" id="3.40.50.11210">
    <property type="entry name" value="Rap/Ran-GAP"/>
    <property type="match status" value="2"/>
</dbReference>
<dbReference type="Proteomes" id="UP001527925">
    <property type="component" value="Unassembled WGS sequence"/>
</dbReference>
<dbReference type="SUPFAM" id="SSF111347">
    <property type="entry name" value="Rap/Ran-GAP"/>
    <property type="match status" value="2"/>
</dbReference>
<dbReference type="InterPro" id="IPR035974">
    <property type="entry name" value="Rap/Ran-GAP_sf"/>
</dbReference>
<dbReference type="Pfam" id="PF02145">
    <property type="entry name" value="Rap_GAP"/>
    <property type="match status" value="2"/>
</dbReference>
<sequence>MPFRIFLAGFGLLDLSSRGKLTQLQISDSFLKELERLDHQPERDCITVSVYYCKSGNSPIEQIMVPDSVDGCFEEFLWSLGWPVDIKTHAGFKGNLTPNICETAPYYANGILEVVFHCPYLLRVSTSASATIFKRKQSQLDIDAKSQPPASPMTPNTAALGVALGGAFGASISASPKMQVLMLIHQGSQRSNISVSRQTLQTSANNEGTAQHPGSRPRLHTVGSADNIFHKGGSSHFSESQEAEDSAGQLLSEDFHLKARARTRSHTVGLTPKSVHSQFMAVCQQVSQSDIVHIVWIEDYDNIPTLMKTLSHSAMVFIFVNPLPLTEGLFWIRITVATGVTDEVLNFGPLADGMIVSRHTLGMLCRSTALSAYRFCRYSKNVYKRP</sequence>
<comment type="caution">
    <text evidence="4">The sequence shown here is derived from an EMBL/GenBank/DDBJ whole genome shotgun (WGS) entry which is preliminary data.</text>
</comment>
<proteinExistence type="predicted"/>
<feature type="domain" description="Rap-GAP" evidence="3">
    <location>
        <begin position="34"/>
        <end position="386"/>
    </location>
</feature>
<keyword evidence="5" id="KW-1185">Reference proteome</keyword>
<evidence type="ECO:0000313" key="5">
    <source>
        <dbReference type="Proteomes" id="UP001527925"/>
    </source>
</evidence>
<accession>A0ABR4N529</accession>
<evidence type="ECO:0000256" key="1">
    <source>
        <dbReference type="ARBA" id="ARBA00022468"/>
    </source>
</evidence>
<dbReference type="InterPro" id="IPR039930">
    <property type="entry name" value="RALGAPB"/>
</dbReference>
<dbReference type="PANTHER" id="PTHR21344">
    <property type="entry name" value="RAL GTPASE-ACTIVATING PROTEIN SUBUNIT BETA"/>
    <property type="match status" value="1"/>
</dbReference>
<feature type="region of interest" description="Disordered" evidence="2">
    <location>
        <begin position="202"/>
        <end position="225"/>
    </location>
</feature>
<protein>
    <recommendedName>
        <fullName evidence="3">Rap-GAP domain-containing protein</fullName>
    </recommendedName>
</protein>
<evidence type="ECO:0000313" key="4">
    <source>
        <dbReference type="EMBL" id="KAL2914620.1"/>
    </source>
</evidence>
<gene>
    <name evidence="4" type="ORF">HK105_205758</name>
</gene>
<reference evidence="4 5" key="1">
    <citation type="submission" date="2023-09" db="EMBL/GenBank/DDBJ databases">
        <title>Pangenome analysis of Batrachochytrium dendrobatidis and related Chytrids.</title>
        <authorList>
            <person name="Yacoub M.N."/>
            <person name="Stajich J.E."/>
            <person name="James T.Y."/>
        </authorList>
    </citation>
    <scope>NUCLEOTIDE SEQUENCE [LARGE SCALE GENOMIC DNA]</scope>
    <source>
        <strain evidence="4 5">JEL0888</strain>
    </source>
</reference>
<dbReference type="InterPro" id="IPR000331">
    <property type="entry name" value="Rap/Ran_GAP_dom"/>
</dbReference>
<dbReference type="PANTHER" id="PTHR21344:SF1">
    <property type="entry name" value="RAL GTPASE-ACTIVATING PROTEIN SUBUNIT BETA"/>
    <property type="match status" value="1"/>
</dbReference>
<name>A0ABR4N529_9FUNG</name>
<evidence type="ECO:0000259" key="3">
    <source>
        <dbReference type="PROSITE" id="PS50085"/>
    </source>
</evidence>
<dbReference type="EMBL" id="JADGIZ020000031">
    <property type="protein sequence ID" value="KAL2914620.1"/>
    <property type="molecule type" value="Genomic_DNA"/>
</dbReference>
<keyword evidence="1" id="KW-0343">GTPase activation</keyword>
<organism evidence="4 5">
    <name type="scientific">Polyrhizophydium stewartii</name>
    <dbReference type="NCBI Taxonomy" id="2732419"/>
    <lineage>
        <taxon>Eukaryota</taxon>
        <taxon>Fungi</taxon>
        <taxon>Fungi incertae sedis</taxon>
        <taxon>Chytridiomycota</taxon>
        <taxon>Chytridiomycota incertae sedis</taxon>
        <taxon>Chytridiomycetes</taxon>
        <taxon>Rhizophydiales</taxon>
        <taxon>Rhizophydiales incertae sedis</taxon>
        <taxon>Polyrhizophydium</taxon>
    </lineage>
</organism>
<evidence type="ECO:0000256" key="2">
    <source>
        <dbReference type="SAM" id="MobiDB-lite"/>
    </source>
</evidence>
<dbReference type="PROSITE" id="PS50085">
    <property type="entry name" value="RAPGAP"/>
    <property type="match status" value="1"/>
</dbReference>